<evidence type="ECO:0000256" key="1">
    <source>
        <dbReference type="SAM" id="MobiDB-lite"/>
    </source>
</evidence>
<dbReference type="AlphaFoldDB" id="A0A8J5LUJ5"/>
<comment type="caution">
    <text evidence="2">The sequence shown here is derived from an EMBL/GenBank/DDBJ whole genome shotgun (WGS) entry which is preliminary data.</text>
</comment>
<feature type="compositionally biased region" description="Polar residues" evidence="1">
    <location>
        <begin position="66"/>
        <end position="76"/>
    </location>
</feature>
<feature type="compositionally biased region" description="Low complexity" evidence="1">
    <location>
        <begin position="8"/>
        <end position="19"/>
    </location>
</feature>
<reference evidence="2 3" key="1">
    <citation type="submission" date="2020-08" db="EMBL/GenBank/DDBJ databases">
        <title>Plant Genome Project.</title>
        <authorList>
            <person name="Zhang R.-G."/>
        </authorList>
    </citation>
    <scope>NUCLEOTIDE SEQUENCE [LARGE SCALE GENOMIC DNA]</scope>
    <source>
        <tissue evidence="2">Rhizome</tissue>
    </source>
</reference>
<keyword evidence="3" id="KW-1185">Reference proteome</keyword>
<evidence type="ECO:0000313" key="2">
    <source>
        <dbReference type="EMBL" id="KAG6535593.1"/>
    </source>
</evidence>
<gene>
    <name evidence="2" type="ORF">ZIOFF_000615</name>
</gene>
<dbReference type="EMBL" id="JACMSC010000001">
    <property type="protein sequence ID" value="KAG6535593.1"/>
    <property type="molecule type" value="Genomic_DNA"/>
</dbReference>
<feature type="region of interest" description="Disordered" evidence="1">
    <location>
        <begin position="1"/>
        <end position="99"/>
    </location>
</feature>
<accession>A0A8J5LUJ5</accession>
<proteinExistence type="predicted"/>
<dbReference type="OrthoDB" id="689633at2759"/>
<evidence type="ECO:0000313" key="3">
    <source>
        <dbReference type="Proteomes" id="UP000734854"/>
    </source>
</evidence>
<feature type="compositionally biased region" description="Basic and acidic residues" evidence="1">
    <location>
        <begin position="22"/>
        <end position="37"/>
    </location>
</feature>
<feature type="compositionally biased region" description="Basic and acidic residues" evidence="1">
    <location>
        <begin position="85"/>
        <end position="94"/>
    </location>
</feature>
<dbReference type="Proteomes" id="UP000734854">
    <property type="component" value="Unassembled WGS sequence"/>
</dbReference>
<sequence length="131" mass="13889">MEEDSIDSSESFISLSLSSKGEQQELKQEDSHEEEKAAAGQNDGLPKEGGEDAGEESSGGGIASKLISNLSISVPDQSAGDEPEKEQSKEEKDSASAGLFTHLLPKLPVAWPDEQSPTADEAFLLISIIED</sequence>
<organism evidence="2 3">
    <name type="scientific">Zingiber officinale</name>
    <name type="common">Ginger</name>
    <name type="synonym">Amomum zingiber</name>
    <dbReference type="NCBI Taxonomy" id="94328"/>
    <lineage>
        <taxon>Eukaryota</taxon>
        <taxon>Viridiplantae</taxon>
        <taxon>Streptophyta</taxon>
        <taxon>Embryophyta</taxon>
        <taxon>Tracheophyta</taxon>
        <taxon>Spermatophyta</taxon>
        <taxon>Magnoliopsida</taxon>
        <taxon>Liliopsida</taxon>
        <taxon>Zingiberales</taxon>
        <taxon>Zingiberaceae</taxon>
        <taxon>Zingiber</taxon>
    </lineage>
</organism>
<name>A0A8J5LUJ5_ZINOF</name>
<protein>
    <submittedName>
        <fullName evidence="2">Uncharacterized protein</fullName>
    </submittedName>
</protein>